<feature type="transmembrane region" description="Helical" evidence="4">
    <location>
        <begin position="984"/>
        <end position="1003"/>
    </location>
</feature>
<dbReference type="InterPro" id="IPR001611">
    <property type="entry name" value="Leu-rich_rpt"/>
</dbReference>
<accession>A0A835FCB0</accession>
<dbReference type="Gene3D" id="3.80.10.10">
    <property type="entry name" value="Ribonuclease Inhibitor"/>
    <property type="match status" value="1"/>
</dbReference>
<evidence type="ECO:0000256" key="1">
    <source>
        <dbReference type="ARBA" id="ARBA00022737"/>
    </source>
</evidence>
<dbReference type="SUPFAM" id="SSF52540">
    <property type="entry name" value="P-loop containing nucleoside triphosphate hydrolases"/>
    <property type="match status" value="1"/>
</dbReference>
<dbReference type="GO" id="GO:0006952">
    <property type="term" value="P:defense response"/>
    <property type="evidence" value="ECO:0007669"/>
    <property type="project" value="UniProtKB-KW"/>
</dbReference>
<dbReference type="Gene3D" id="1.10.10.10">
    <property type="entry name" value="Winged helix-like DNA-binding domain superfamily/Winged helix DNA-binding domain"/>
    <property type="match status" value="1"/>
</dbReference>
<evidence type="ECO:0000256" key="4">
    <source>
        <dbReference type="SAM" id="Phobius"/>
    </source>
</evidence>
<dbReference type="InterPro" id="IPR032675">
    <property type="entry name" value="LRR_dom_sf"/>
</dbReference>
<evidence type="ECO:0000313" key="7">
    <source>
        <dbReference type="Proteomes" id="UP000636709"/>
    </source>
</evidence>
<dbReference type="InterPro" id="IPR058922">
    <property type="entry name" value="WHD_DRP"/>
</dbReference>
<dbReference type="PRINTS" id="PR00364">
    <property type="entry name" value="DISEASERSIST"/>
</dbReference>
<evidence type="ECO:0000256" key="2">
    <source>
        <dbReference type="ARBA" id="ARBA00022821"/>
    </source>
</evidence>
<proteinExistence type="predicted"/>
<dbReference type="Gene3D" id="3.40.50.300">
    <property type="entry name" value="P-loop containing nucleotide triphosphate hydrolases"/>
    <property type="match status" value="1"/>
</dbReference>
<dbReference type="SMART" id="SM00382">
    <property type="entry name" value="AAA"/>
    <property type="match status" value="1"/>
</dbReference>
<dbReference type="Pfam" id="PF23559">
    <property type="entry name" value="WHD_DRP"/>
    <property type="match status" value="1"/>
</dbReference>
<organism evidence="6 7">
    <name type="scientific">Digitaria exilis</name>
    <dbReference type="NCBI Taxonomy" id="1010633"/>
    <lineage>
        <taxon>Eukaryota</taxon>
        <taxon>Viridiplantae</taxon>
        <taxon>Streptophyta</taxon>
        <taxon>Embryophyta</taxon>
        <taxon>Tracheophyta</taxon>
        <taxon>Spermatophyta</taxon>
        <taxon>Magnoliopsida</taxon>
        <taxon>Liliopsida</taxon>
        <taxon>Poales</taxon>
        <taxon>Poaceae</taxon>
        <taxon>PACMAD clade</taxon>
        <taxon>Panicoideae</taxon>
        <taxon>Panicodae</taxon>
        <taxon>Paniceae</taxon>
        <taxon>Anthephorinae</taxon>
        <taxon>Digitaria</taxon>
    </lineage>
</organism>
<dbReference type="Gene3D" id="1.10.8.430">
    <property type="entry name" value="Helical domain of apoptotic protease-activating factors"/>
    <property type="match status" value="1"/>
</dbReference>
<reference evidence="6" key="1">
    <citation type="submission" date="2020-07" db="EMBL/GenBank/DDBJ databases">
        <title>Genome sequence and genetic diversity analysis of an under-domesticated orphan crop, white fonio (Digitaria exilis).</title>
        <authorList>
            <person name="Bennetzen J.L."/>
            <person name="Chen S."/>
            <person name="Ma X."/>
            <person name="Wang X."/>
            <person name="Yssel A.E.J."/>
            <person name="Chaluvadi S.R."/>
            <person name="Johnson M."/>
            <person name="Gangashetty P."/>
            <person name="Hamidou F."/>
            <person name="Sanogo M.D."/>
            <person name="Zwaenepoel A."/>
            <person name="Wallace J."/>
            <person name="Van De Peer Y."/>
            <person name="Van Deynze A."/>
        </authorList>
    </citation>
    <scope>NUCLEOTIDE SEQUENCE</scope>
    <source>
        <tissue evidence="6">Leaves</tissue>
    </source>
</reference>
<name>A0A835FCB0_9POAL</name>
<keyword evidence="4" id="KW-1133">Transmembrane helix</keyword>
<dbReference type="InterPro" id="IPR055414">
    <property type="entry name" value="LRR_R13L4/SHOC2-like"/>
</dbReference>
<dbReference type="InterPro" id="IPR002182">
    <property type="entry name" value="NB-ARC"/>
</dbReference>
<dbReference type="AlphaFoldDB" id="A0A835FCB0"/>
<feature type="region of interest" description="Disordered" evidence="3">
    <location>
        <begin position="399"/>
        <end position="419"/>
    </location>
</feature>
<keyword evidence="4" id="KW-0812">Transmembrane</keyword>
<dbReference type="EMBL" id="JACEFO010001405">
    <property type="protein sequence ID" value="KAF8737192.1"/>
    <property type="molecule type" value="Genomic_DNA"/>
</dbReference>
<dbReference type="PROSITE" id="PS51450">
    <property type="entry name" value="LRR"/>
    <property type="match status" value="1"/>
</dbReference>
<keyword evidence="1" id="KW-0677">Repeat</keyword>
<dbReference type="InterPro" id="IPR042197">
    <property type="entry name" value="Apaf_helical"/>
</dbReference>
<dbReference type="Pfam" id="PF00931">
    <property type="entry name" value="NB-ARC"/>
    <property type="match status" value="1"/>
</dbReference>
<dbReference type="InterPro" id="IPR027417">
    <property type="entry name" value="P-loop_NTPase"/>
</dbReference>
<dbReference type="Proteomes" id="UP000636709">
    <property type="component" value="Unassembled WGS sequence"/>
</dbReference>
<gene>
    <name evidence="6" type="ORF">HU200_014192</name>
</gene>
<evidence type="ECO:0000313" key="6">
    <source>
        <dbReference type="EMBL" id="KAF8737192.1"/>
    </source>
</evidence>
<feature type="domain" description="AAA+ ATPase" evidence="5">
    <location>
        <begin position="59"/>
        <end position="199"/>
    </location>
</feature>
<dbReference type="PANTHER" id="PTHR36766">
    <property type="entry name" value="PLANT BROAD-SPECTRUM MILDEW RESISTANCE PROTEIN RPW8"/>
    <property type="match status" value="1"/>
</dbReference>
<keyword evidence="4" id="KW-0472">Membrane</keyword>
<comment type="caution">
    <text evidence="6">The sequence shown here is derived from an EMBL/GenBank/DDBJ whole genome shotgun (WGS) entry which is preliminary data.</text>
</comment>
<dbReference type="GO" id="GO:0043531">
    <property type="term" value="F:ADP binding"/>
    <property type="evidence" value="ECO:0007669"/>
    <property type="project" value="InterPro"/>
</dbReference>
<sequence>MLQKGNELGLQLTDLEGRQSLISSSLLPRTPIIPKYDIAGDAEQEKQIIGMLTDSQSSSNNVILIVGCGGSGKTTLARNVFDNHHTRHAFSTALWVRGSKHFSHLELLSAIASAAGLKQASRGPKSAKKVEEMLASVLEGKRFLLVLDGVWSHQLVDGNNFLKSCLTVQHGSRILMTTRDRMVADRMSSIARIHHVKELDSSQCWSLLCSIACLDAHHQDDNSLRAIGILIIQYCKRIPLAIRLIGGVLRTKDPTRDEWLVVSEHKGWSDRSGGTVFPDDGMEGVAGAIQVAYCDLPPHLKHCFRYCLHLPEGFPITKQMIIQLWISEGFVEEQDGRSPEDTAEGYYMELVRRSLLLQTDQTGGSSPDGNNTARCTLDGCVRSVLRLYTKDLWMGNSMPTTSTTLTSTTPPPAGQEATTTESSACFRTIVLYNNPSADRVLHQVSKNARYLRALDLTRAGIRRIPGTVEPLLHLRFLNLSHTEITELPESIASLRNLQFLVLRFCRRLHSLSGGISKLHGLRTLDLEGTEPHLVLPNLAGLQQLTTLHGFQVNSEEEKASGWPVEDLKSLNSLQSLQIVRVDRIQTHASSQGVDLPMKRRLTHLELRGSAAARKPPNNAVAEEEEEARLDDVLSSLQPPQCLESLKIQSYHHGRSFPSWVLQLPRLQRLVVNDCRGYASLPALGQLPLLKLLSLSGCSKIRTIERGVMAAGPPGAFPSLEQLHLDDMRSLESWSGFDDEDGGDLPSLTELRLQGCPSLGSLPLCLRHSKLLTRMVVVSAGSLRAIDGLIALRKLVVRDCERLARISNLPKLEALTVTGCSGLRDATGLECLKHLRFVHRELTRMPDWLRAAVASSAPTTLAVVGREELLRSLAPGGEDWPAVSGVVCKVYGNLLDESPFFTYTKSTGVLEAFGERQQDLVATCAASLEPKSQQPSSPPQHVTLVRDFAGRITGMTPATKCVCLALLVAVSHVLLKLPAGYVGPIPTAILVAFFAATACLIYFVSQLQ</sequence>
<evidence type="ECO:0000259" key="5">
    <source>
        <dbReference type="SMART" id="SM00382"/>
    </source>
</evidence>
<dbReference type="Pfam" id="PF23598">
    <property type="entry name" value="LRR_14"/>
    <property type="match status" value="1"/>
</dbReference>
<dbReference type="SUPFAM" id="SSF52058">
    <property type="entry name" value="L domain-like"/>
    <property type="match status" value="1"/>
</dbReference>
<keyword evidence="2" id="KW-0611">Plant defense</keyword>
<protein>
    <recommendedName>
        <fullName evidence="5">AAA+ ATPase domain-containing protein</fullName>
    </recommendedName>
</protein>
<keyword evidence="7" id="KW-1185">Reference proteome</keyword>
<feature type="compositionally biased region" description="Low complexity" evidence="3">
    <location>
        <begin position="399"/>
        <end position="408"/>
    </location>
</feature>
<dbReference type="InterPro" id="IPR003593">
    <property type="entry name" value="AAA+_ATPase"/>
</dbReference>
<dbReference type="PANTHER" id="PTHR36766:SF70">
    <property type="entry name" value="DISEASE RESISTANCE PROTEIN RGA4"/>
    <property type="match status" value="1"/>
</dbReference>
<dbReference type="OrthoDB" id="661757at2759"/>
<dbReference type="InterPro" id="IPR036388">
    <property type="entry name" value="WH-like_DNA-bd_sf"/>
</dbReference>
<evidence type="ECO:0000256" key="3">
    <source>
        <dbReference type="SAM" id="MobiDB-lite"/>
    </source>
</evidence>